<dbReference type="Gene3D" id="3.40.50.2000">
    <property type="entry name" value="Glycogen Phosphorylase B"/>
    <property type="match status" value="2"/>
</dbReference>
<protein>
    <recommendedName>
        <fullName evidence="6">Glycosyltransferase family 1 protein</fullName>
    </recommendedName>
</protein>
<dbReference type="GO" id="GO:0016757">
    <property type="term" value="F:glycosyltransferase activity"/>
    <property type="evidence" value="ECO:0007669"/>
    <property type="project" value="InterPro"/>
</dbReference>
<dbReference type="EMBL" id="LGKN01000005">
    <property type="protein sequence ID" value="KPL87961.1"/>
    <property type="molecule type" value="Genomic_DNA"/>
</dbReference>
<dbReference type="RefSeq" id="WP_060687570.1">
    <property type="nucleotide sequence ID" value="NZ_LGKN01000005.1"/>
</dbReference>
<dbReference type="CDD" id="cd03809">
    <property type="entry name" value="GT4_MtfB-like"/>
    <property type="match status" value="1"/>
</dbReference>
<feature type="domain" description="Glycosyltransferase subfamily 4-like N-terminal" evidence="3">
    <location>
        <begin position="18"/>
        <end position="173"/>
    </location>
</feature>
<evidence type="ECO:0000259" key="2">
    <source>
        <dbReference type="Pfam" id="PF00534"/>
    </source>
</evidence>
<evidence type="ECO:0000313" key="5">
    <source>
        <dbReference type="Proteomes" id="UP000050502"/>
    </source>
</evidence>
<dbReference type="GO" id="GO:0009103">
    <property type="term" value="P:lipopolysaccharide biosynthetic process"/>
    <property type="evidence" value="ECO:0007669"/>
    <property type="project" value="TreeGrafter"/>
</dbReference>
<name>A0A0P6Y7L2_9CHLR</name>
<dbReference type="PANTHER" id="PTHR46401:SF2">
    <property type="entry name" value="GLYCOSYLTRANSFERASE WBBK-RELATED"/>
    <property type="match status" value="1"/>
</dbReference>
<evidence type="ECO:0000259" key="3">
    <source>
        <dbReference type="Pfam" id="PF13439"/>
    </source>
</evidence>
<proteinExistence type="predicted"/>
<accession>A0A0P6Y7L2</accession>
<organism evidence="4 5">
    <name type="scientific">Ardenticatena maritima</name>
    <dbReference type="NCBI Taxonomy" id="872965"/>
    <lineage>
        <taxon>Bacteria</taxon>
        <taxon>Bacillati</taxon>
        <taxon>Chloroflexota</taxon>
        <taxon>Ardenticatenia</taxon>
        <taxon>Ardenticatenales</taxon>
        <taxon>Ardenticatenaceae</taxon>
        <taxon>Ardenticatena</taxon>
    </lineage>
</organism>
<dbReference type="Proteomes" id="UP000050502">
    <property type="component" value="Unassembled WGS sequence"/>
</dbReference>
<reference evidence="4 5" key="1">
    <citation type="submission" date="2015-07" db="EMBL/GenBank/DDBJ databases">
        <title>Whole genome sequence of Ardenticatena maritima DSM 23922.</title>
        <authorList>
            <person name="Hemp J."/>
            <person name="Ward L.M."/>
            <person name="Pace L.A."/>
            <person name="Fischer W.W."/>
        </authorList>
    </citation>
    <scope>NUCLEOTIDE SEQUENCE [LARGE SCALE GENOMIC DNA]</scope>
    <source>
        <strain evidence="4 5">110S</strain>
    </source>
</reference>
<evidence type="ECO:0000256" key="1">
    <source>
        <dbReference type="ARBA" id="ARBA00022679"/>
    </source>
</evidence>
<comment type="caution">
    <text evidence="4">The sequence shown here is derived from an EMBL/GenBank/DDBJ whole genome shotgun (WGS) entry which is preliminary data.</text>
</comment>
<dbReference type="InterPro" id="IPR028098">
    <property type="entry name" value="Glyco_trans_4-like_N"/>
</dbReference>
<sequence length="370" mass="41004">MTTLGIDASRALRARRTGTERYAYELVVRLSALAHRAGWRVRLYTDQPPPPALRAAAPHAEWVVMPRPRLWTHTALAPELRRRPPDLFFEPAHVLPLWHPPASVVTVHDVGYEYFPDAHTRFQRFYLRLTTRWHVRAARLILADSHATRNDLVRLYAAPPARVRVVYPGVDLAHFAPRPPDAVAAVRARYGIHGRYLLYVGTLQPRKNLRRVLDAFAQTAPAFPDVQLVLVGAAGWRMDAFADLLTALGDRVVRTGYVDDAELPALYTGAVALVFPSLFEGFGFPVLEAHACGTPVIASTTTSLPEVAGDAALLVNPLETNAIADAMRRLLEDDALRADLAARGRANAARFTWDASAAHVWDALMEAYRG</sequence>
<feature type="domain" description="Glycosyl transferase family 1" evidence="2">
    <location>
        <begin position="195"/>
        <end position="345"/>
    </location>
</feature>
<dbReference type="InterPro" id="IPR001296">
    <property type="entry name" value="Glyco_trans_1"/>
</dbReference>
<dbReference type="AlphaFoldDB" id="A0A0P6Y7L2"/>
<evidence type="ECO:0008006" key="6">
    <source>
        <dbReference type="Google" id="ProtNLM"/>
    </source>
</evidence>
<dbReference type="Pfam" id="PF00534">
    <property type="entry name" value="Glycos_transf_1"/>
    <property type="match status" value="1"/>
</dbReference>
<dbReference type="FunFam" id="3.40.50.2000:FF:000119">
    <property type="entry name" value="Glycosyl transferase group 1"/>
    <property type="match status" value="1"/>
</dbReference>
<dbReference type="PANTHER" id="PTHR46401">
    <property type="entry name" value="GLYCOSYLTRANSFERASE WBBK-RELATED"/>
    <property type="match status" value="1"/>
</dbReference>
<dbReference type="SUPFAM" id="SSF53756">
    <property type="entry name" value="UDP-Glycosyltransferase/glycogen phosphorylase"/>
    <property type="match status" value="1"/>
</dbReference>
<gene>
    <name evidence="4" type="ORF">SE16_10590</name>
</gene>
<dbReference type="Pfam" id="PF13439">
    <property type="entry name" value="Glyco_transf_4"/>
    <property type="match status" value="1"/>
</dbReference>
<evidence type="ECO:0000313" key="4">
    <source>
        <dbReference type="EMBL" id="KPL87961.1"/>
    </source>
</evidence>
<keyword evidence="1" id="KW-0808">Transferase</keyword>